<dbReference type="AlphaFoldDB" id="A0A2J6T4X0"/>
<keyword evidence="2" id="KW-1185">Reference proteome</keyword>
<evidence type="ECO:0000313" key="1">
    <source>
        <dbReference type="EMBL" id="PMD58070.1"/>
    </source>
</evidence>
<dbReference type="OrthoDB" id="5431013at2759"/>
<dbReference type="Proteomes" id="UP000235371">
    <property type="component" value="Unassembled WGS sequence"/>
</dbReference>
<evidence type="ECO:0000313" key="2">
    <source>
        <dbReference type="Proteomes" id="UP000235371"/>
    </source>
</evidence>
<reference evidence="1 2" key="1">
    <citation type="submission" date="2016-04" db="EMBL/GenBank/DDBJ databases">
        <title>A degradative enzymes factory behind the ericoid mycorrhizal symbiosis.</title>
        <authorList>
            <consortium name="DOE Joint Genome Institute"/>
            <person name="Martino E."/>
            <person name="Morin E."/>
            <person name="Grelet G."/>
            <person name="Kuo A."/>
            <person name="Kohler A."/>
            <person name="Daghino S."/>
            <person name="Barry K."/>
            <person name="Choi C."/>
            <person name="Cichocki N."/>
            <person name="Clum A."/>
            <person name="Copeland A."/>
            <person name="Hainaut M."/>
            <person name="Haridas S."/>
            <person name="Labutti K."/>
            <person name="Lindquist E."/>
            <person name="Lipzen A."/>
            <person name="Khouja H.-R."/>
            <person name="Murat C."/>
            <person name="Ohm R."/>
            <person name="Olson A."/>
            <person name="Spatafora J."/>
            <person name="Veneault-Fourrey C."/>
            <person name="Henrissat B."/>
            <person name="Grigoriev I."/>
            <person name="Martin F."/>
            <person name="Perotto S."/>
        </authorList>
    </citation>
    <scope>NUCLEOTIDE SEQUENCE [LARGE SCALE GENOMIC DNA]</scope>
    <source>
        <strain evidence="1 2">E</strain>
    </source>
</reference>
<proteinExistence type="predicted"/>
<protein>
    <recommendedName>
        <fullName evidence="3">Fungal N-terminal domain-containing protein</fullName>
    </recommendedName>
</protein>
<dbReference type="GeneID" id="36579086"/>
<gene>
    <name evidence="1" type="ORF">K444DRAFT_20194</name>
</gene>
<organism evidence="1 2">
    <name type="scientific">Hyaloscypha bicolor E</name>
    <dbReference type="NCBI Taxonomy" id="1095630"/>
    <lineage>
        <taxon>Eukaryota</taxon>
        <taxon>Fungi</taxon>
        <taxon>Dikarya</taxon>
        <taxon>Ascomycota</taxon>
        <taxon>Pezizomycotina</taxon>
        <taxon>Leotiomycetes</taxon>
        <taxon>Helotiales</taxon>
        <taxon>Hyaloscyphaceae</taxon>
        <taxon>Hyaloscypha</taxon>
        <taxon>Hyaloscypha bicolor</taxon>
    </lineage>
</organism>
<dbReference type="EMBL" id="KZ613830">
    <property type="protein sequence ID" value="PMD58070.1"/>
    <property type="molecule type" value="Genomic_DNA"/>
</dbReference>
<evidence type="ECO:0008006" key="3">
    <source>
        <dbReference type="Google" id="ProtNLM"/>
    </source>
</evidence>
<accession>A0A2J6T4X0</accession>
<sequence>MEALGAASAVLGIAGFGLQVYQTLDDFISKATGAHQCIITLKTDINLTNVTLTRIQKLLLKDEEAKHSDKGRRLFDDAVLSATQDAANECFVVFQDIISFIETGGKLKVSRATKKQSIQVPQLDREAVVSKMQSIRWALVDKEITVYTSRLLSFKVSLNLIFSVTTFEMKYSELMDHNLTNESTILIDIRNHQVR</sequence>
<dbReference type="InParanoid" id="A0A2J6T4X0"/>
<name>A0A2J6T4X0_9HELO</name>
<dbReference type="RefSeq" id="XP_024734974.1">
    <property type="nucleotide sequence ID" value="XM_024871004.1"/>
</dbReference>